<dbReference type="SMART" id="SM00235">
    <property type="entry name" value="ZnMc"/>
    <property type="match status" value="1"/>
</dbReference>
<evidence type="ECO:0000313" key="3">
    <source>
        <dbReference type="EMBL" id="KAK4066163.1"/>
    </source>
</evidence>
<feature type="region of interest" description="Disordered" evidence="1">
    <location>
        <begin position="143"/>
        <end position="165"/>
    </location>
</feature>
<accession>A0AAE1IAW4</accession>
<dbReference type="InterPro" id="IPR032534">
    <property type="entry name" value="EcxA_zinc-bd"/>
</dbReference>
<organism evidence="3 4">
    <name type="scientific">Trichoderma aggressivum f. europaeum</name>
    <dbReference type="NCBI Taxonomy" id="173218"/>
    <lineage>
        <taxon>Eukaryota</taxon>
        <taxon>Fungi</taxon>
        <taxon>Dikarya</taxon>
        <taxon>Ascomycota</taxon>
        <taxon>Pezizomycotina</taxon>
        <taxon>Sordariomycetes</taxon>
        <taxon>Hypocreomycetidae</taxon>
        <taxon>Hypocreales</taxon>
        <taxon>Hypocreaceae</taxon>
        <taxon>Trichoderma</taxon>
    </lineage>
</organism>
<evidence type="ECO:0000256" key="1">
    <source>
        <dbReference type="SAM" id="MobiDB-lite"/>
    </source>
</evidence>
<dbReference type="GO" id="GO:0008237">
    <property type="term" value="F:metallopeptidase activity"/>
    <property type="evidence" value="ECO:0007669"/>
    <property type="project" value="InterPro"/>
</dbReference>
<sequence length="386" mass="42131">MQIIWESPSTLGYVPKDRENAWVVLWEGGGGGAMEPKRVPLIDDTPTQPPSAKFCSTHINGHGTPLDKAYYSSPEDGMNGSVPSLAHGGASIAVSSIKTLDAEDGNIDKASGKAKKGTSDDRCPLLGLFGSVDDKELFRHDSSLKLDDDGDQGEGASGDIKPNDTTTTTQTFKLLHKSCATQASACAQVRIGFGGQISRWRRGSELSYVICDESFPTEDSAILVKAAMRTATSMWKDIGARFRQVERHDKATFAVVYEDLSEGVYAVSFFPRASGGKLVLFAPGLTNTDYLANILAHEVGHILGLRHEFAHEREPGPSILIGCENANSVMNYFDQLSEYRVTQQDLQELERFYAYDEGELSISDIDPKVRPPTQAVWRGNDITSPY</sequence>
<dbReference type="GeneID" id="87922960"/>
<dbReference type="Proteomes" id="UP001273209">
    <property type="component" value="Unassembled WGS sequence"/>
</dbReference>
<gene>
    <name evidence="3" type="ORF">Triagg1_8231</name>
</gene>
<dbReference type="SUPFAM" id="SSF55486">
    <property type="entry name" value="Metalloproteases ('zincins'), catalytic domain"/>
    <property type="match status" value="1"/>
</dbReference>
<protein>
    <recommendedName>
        <fullName evidence="2">Peptidase metallopeptidase domain-containing protein</fullName>
    </recommendedName>
</protein>
<dbReference type="EMBL" id="JAWRVG010000039">
    <property type="protein sequence ID" value="KAK4066163.1"/>
    <property type="molecule type" value="Genomic_DNA"/>
</dbReference>
<reference evidence="3" key="1">
    <citation type="submission" date="2023-11" db="EMBL/GenBank/DDBJ databases">
        <title>The genome sequences of three competitors of mushroom-forming fungi.</title>
        <authorList>
            <person name="Beijen E."/>
            <person name="Ohm R.A."/>
        </authorList>
    </citation>
    <scope>NUCLEOTIDE SEQUENCE</scope>
    <source>
        <strain evidence="3">CBS 100526</strain>
    </source>
</reference>
<dbReference type="GO" id="GO:0008270">
    <property type="term" value="F:zinc ion binding"/>
    <property type="evidence" value="ECO:0007669"/>
    <property type="project" value="InterPro"/>
</dbReference>
<dbReference type="RefSeq" id="XP_062752860.1">
    <property type="nucleotide sequence ID" value="XM_062903055.1"/>
</dbReference>
<dbReference type="Gene3D" id="3.40.390.10">
    <property type="entry name" value="Collagenase (Catalytic Domain)"/>
    <property type="match status" value="1"/>
</dbReference>
<dbReference type="InterPro" id="IPR024079">
    <property type="entry name" value="MetalloPept_cat_dom_sf"/>
</dbReference>
<dbReference type="GO" id="GO:0006508">
    <property type="term" value="P:proteolysis"/>
    <property type="evidence" value="ECO:0007669"/>
    <property type="project" value="InterPro"/>
</dbReference>
<comment type="caution">
    <text evidence="3">The sequence shown here is derived from an EMBL/GenBank/DDBJ whole genome shotgun (WGS) entry which is preliminary data.</text>
</comment>
<dbReference type="Pfam" id="PF16313">
    <property type="entry name" value="DUF4953"/>
    <property type="match status" value="1"/>
</dbReference>
<dbReference type="InterPro" id="IPR006026">
    <property type="entry name" value="Peptidase_Metallo"/>
</dbReference>
<proteinExistence type="predicted"/>
<name>A0AAE1IAW4_9HYPO</name>
<feature type="domain" description="Peptidase metallopeptidase" evidence="2">
    <location>
        <begin position="196"/>
        <end position="348"/>
    </location>
</feature>
<evidence type="ECO:0000313" key="4">
    <source>
        <dbReference type="Proteomes" id="UP001273209"/>
    </source>
</evidence>
<dbReference type="AlphaFoldDB" id="A0AAE1IAW4"/>
<keyword evidence="4" id="KW-1185">Reference proteome</keyword>
<evidence type="ECO:0000259" key="2">
    <source>
        <dbReference type="SMART" id="SM00235"/>
    </source>
</evidence>